<dbReference type="InterPro" id="IPR036956">
    <property type="entry name" value="Impact_N_sf"/>
</dbReference>
<dbReference type="Pfam" id="PF01205">
    <property type="entry name" value="Impact_N"/>
    <property type="match status" value="1"/>
</dbReference>
<gene>
    <name evidence="4" type="ORF">Poli38472_014059</name>
</gene>
<sequence length="495" mass="55316">MQVKLSEEDGVATLGARLQLKKNVFQGAVVQVRDATRVDAVVAQLRALSRWRKSQRFPHAVRIRQASSQHPSVVQATKETPRGKTKFRASDDAALYEDWDDGGEQDVGDRLLHVLQRWQVENVVLVVARQDDSFSGRLIGQEVFKLMIEAAKLALEQYYVHNMKPTDAAKLELFEATGGAQYLVTPREPGNNASPRHASICLMTTATVPSWPQQHQPTADGGRKGSKKGRVNHFLHGRTGPSMESTREADESTDEKASPTKATVEVNNNDTHDDTGHSLDWLGVTKEEWLQMRSIRVPVKELHYLLMCLLVLVDKPLEKQSKTTPTPRFDEEFTPPSYAWTRCRDLLQQSSVWSERLRGLHGSQISKMQAMALRSVLQEPSLQDGSLVRVASAAVKMHGWFQRLLDEFDEQELGIGATITGTSSPVRIIEQPQPQPPPKPQGSPKHDGKTKPPDDSTLVNELNALLQQHAAKKPPKIVDRGRLLRPSQLYFSPSN</sequence>
<evidence type="ECO:0000256" key="1">
    <source>
        <dbReference type="ARBA" id="ARBA00007665"/>
    </source>
</evidence>
<dbReference type="PANTHER" id="PTHR16301">
    <property type="entry name" value="IMPACT-RELATED"/>
    <property type="match status" value="1"/>
</dbReference>
<dbReference type="GO" id="GO:0006446">
    <property type="term" value="P:regulation of translational initiation"/>
    <property type="evidence" value="ECO:0007669"/>
    <property type="project" value="TreeGrafter"/>
</dbReference>
<feature type="compositionally biased region" description="Basic and acidic residues" evidence="2">
    <location>
        <begin position="245"/>
        <end position="258"/>
    </location>
</feature>
<dbReference type="Proteomes" id="UP000794436">
    <property type="component" value="Unassembled WGS sequence"/>
</dbReference>
<evidence type="ECO:0000313" key="5">
    <source>
        <dbReference type="Proteomes" id="UP000794436"/>
    </source>
</evidence>
<dbReference type="OrthoDB" id="69641at2759"/>
<dbReference type="InterPro" id="IPR001498">
    <property type="entry name" value="Impact_N"/>
</dbReference>
<dbReference type="GO" id="GO:0140469">
    <property type="term" value="P:GCN2-mediated signaling"/>
    <property type="evidence" value="ECO:0007669"/>
    <property type="project" value="TreeGrafter"/>
</dbReference>
<dbReference type="GO" id="GO:0005737">
    <property type="term" value="C:cytoplasm"/>
    <property type="evidence" value="ECO:0007669"/>
    <property type="project" value="TreeGrafter"/>
</dbReference>
<comment type="caution">
    <text evidence="4">The sequence shown here is derived from an EMBL/GenBank/DDBJ whole genome shotgun (WGS) entry which is preliminary data.</text>
</comment>
<feature type="region of interest" description="Disordered" evidence="2">
    <location>
        <begin position="421"/>
        <end position="457"/>
    </location>
</feature>
<dbReference type="InterPro" id="IPR020568">
    <property type="entry name" value="Ribosomal_Su5_D2-typ_SF"/>
</dbReference>
<name>A0A8K1CQD8_PYTOL</name>
<accession>A0A8K1CQD8</accession>
<evidence type="ECO:0000256" key="2">
    <source>
        <dbReference type="SAM" id="MobiDB-lite"/>
    </source>
</evidence>
<dbReference type="InterPro" id="IPR023582">
    <property type="entry name" value="Impact"/>
</dbReference>
<dbReference type="Gene3D" id="3.30.230.30">
    <property type="entry name" value="Impact, N-terminal domain"/>
    <property type="match status" value="1"/>
</dbReference>
<dbReference type="EMBL" id="SPLM01000007">
    <property type="protein sequence ID" value="TMW66747.1"/>
    <property type="molecule type" value="Genomic_DNA"/>
</dbReference>
<evidence type="ECO:0000259" key="3">
    <source>
        <dbReference type="Pfam" id="PF01205"/>
    </source>
</evidence>
<comment type="similarity">
    <text evidence="1">Belongs to the IMPACT family.</text>
</comment>
<dbReference type="AlphaFoldDB" id="A0A8K1CQD8"/>
<proteinExistence type="inferred from homology"/>
<dbReference type="PANTHER" id="PTHR16301:SF25">
    <property type="entry name" value="PROTEIN IMPACT"/>
    <property type="match status" value="1"/>
</dbReference>
<keyword evidence="5" id="KW-1185">Reference proteome</keyword>
<protein>
    <recommendedName>
        <fullName evidence="3">Impact N-terminal domain-containing protein</fullName>
    </recommendedName>
</protein>
<organism evidence="4 5">
    <name type="scientific">Pythium oligandrum</name>
    <name type="common">Mycoparasitic fungus</name>
    <dbReference type="NCBI Taxonomy" id="41045"/>
    <lineage>
        <taxon>Eukaryota</taxon>
        <taxon>Sar</taxon>
        <taxon>Stramenopiles</taxon>
        <taxon>Oomycota</taxon>
        <taxon>Peronosporomycetes</taxon>
        <taxon>Pythiales</taxon>
        <taxon>Pythiaceae</taxon>
        <taxon>Pythium</taxon>
    </lineage>
</organism>
<feature type="domain" description="Impact N-terminal" evidence="3">
    <location>
        <begin position="21"/>
        <end position="154"/>
    </location>
</feature>
<reference evidence="4" key="1">
    <citation type="submission" date="2019-03" db="EMBL/GenBank/DDBJ databases">
        <title>Long read genome sequence of the mycoparasitic Pythium oligandrum ATCC 38472 isolated from sugarbeet rhizosphere.</title>
        <authorList>
            <person name="Gaulin E."/>
        </authorList>
    </citation>
    <scope>NUCLEOTIDE SEQUENCE</scope>
    <source>
        <strain evidence="4">ATCC 38472_TT</strain>
    </source>
</reference>
<dbReference type="SUPFAM" id="SSF54211">
    <property type="entry name" value="Ribosomal protein S5 domain 2-like"/>
    <property type="match status" value="1"/>
</dbReference>
<feature type="compositionally biased region" description="Basic residues" evidence="2">
    <location>
        <begin position="224"/>
        <end position="236"/>
    </location>
</feature>
<feature type="compositionally biased region" description="Basic and acidic residues" evidence="2">
    <location>
        <begin position="444"/>
        <end position="454"/>
    </location>
</feature>
<feature type="region of interest" description="Disordered" evidence="2">
    <location>
        <begin position="210"/>
        <end position="272"/>
    </location>
</feature>
<evidence type="ECO:0000313" key="4">
    <source>
        <dbReference type="EMBL" id="TMW66747.1"/>
    </source>
</evidence>